<evidence type="ECO:0000313" key="2">
    <source>
        <dbReference type="EMBL" id="QNR25714.1"/>
    </source>
</evidence>
<dbReference type="AlphaFoldDB" id="A0A7H0VJ16"/>
<dbReference type="InterPro" id="IPR026341">
    <property type="entry name" value="T9SS_type_B"/>
</dbReference>
<dbReference type="RefSeq" id="WP_210760239.1">
    <property type="nucleotide sequence ID" value="NZ_CP060139.1"/>
</dbReference>
<protein>
    <submittedName>
        <fullName evidence="2">Gliding motility-associated C-terminal domain-containing protein</fullName>
    </submittedName>
</protein>
<feature type="signal peptide" evidence="1">
    <location>
        <begin position="1"/>
        <end position="24"/>
    </location>
</feature>
<dbReference type="KEGG" id="chyd:H4K34_07700"/>
<accession>A0A7H0VJ16</accession>
<feature type="chain" id="PRO_5028875120" evidence="1">
    <location>
        <begin position="25"/>
        <end position="791"/>
    </location>
</feature>
<proteinExistence type="predicted"/>
<sequence>MKLFKQLIALAFVFLLLGNQKAEASHFSSGEIYYRWAPTANDSSRYEVFVNWYRNNGGIAITQTTQVVCITSSCFPNVNVTLNRLMPPPGQASPNDNNGGWIVPGLDECANATDPSYKDLSVHKFSGFVSLPGTCGDFKFTANAICCRDVSTNLSTSPNMYLEAKLNNTLGESSSPEIQAPAGKAFCLTQPGAKPFQFIQAAIDADNDSILYRFGHPQSGVVCGPGTNIAFSAGYTVNAPFPSSTGIVIDQSTGIFTFSPNQQGSYVVKIVVEDWRFDPITLQWLNIGESVREIQIPVTANCNPASAEGPRLSLTAASNNAAIQNFTQAEVDSLKNLYNMRVFRGEDSISNGTATVHQIPIFQGYQCFDSIVSIEFNNNVRCSSVDPTDFRLIGPDGVARPVVDVETNCQFLVSRNLDLKLNQPLDVDGTYVLQIRRGNDGNTLTNECGIELSEFYTFLIPVSGCPAPTYELDGLTVEGDVNVRLDWSGNAALQDPSIIATFNSWNIYRADAGRRPFSLLKVVDDANARFFVDSFAPNGYYVDNFIYDYQVQLVYNGKGRIPSRFCSNINLRIDSAQRSDNNLPLYWNHFKCIDPSVRNYDVFNGKRDTTVPAPGISWTLQSQTTDTIANIAIPAGDSITQGTYAARVVARNVNGSSRTDSSESNWVYYYVVYYPPVIPDPPPTVGEVIIPNIITPNGDGFNDRFYIKAPLDGGAQYENISVSIFNRHGERVYQNEDFASINDENQGWNGVNNSGQELASGVYFYIIQMENPASNESQTLQGNITINTGGL</sequence>
<dbReference type="NCBIfam" id="TIGR04131">
    <property type="entry name" value="Bac_Flav_CTERM"/>
    <property type="match status" value="1"/>
</dbReference>
<evidence type="ECO:0000313" key="3">
    <source>
        <dbReference type="Proteomes" id="UP000516305"/>
    </source>
</evidence>
<evidence type="ECO:0000256" key="1">
    <source>
        <dbReference type="SAM" id="SignalP"/>
    </source>
</evidence>
<reference evidence="2 3" key="1">
    <citation type="submission" date="2020-08" db="EMBL/GenBank/DDBJ databases">
        <title>Croceimicrobium hydrocarbonivorans gen. nov., sp. nov., a novel marine bacterium isolated from a bacterial consortium that degrades polyethylene terephthalate.</title>
        <authorList>
            <person name="Liu R."/>
        </authorList>
    </citation>
    <scope>NUCLEOTIDE SEQUENCE [LARGE SCALE GENOMIC DNA]</scope>
    <source>
        <strain evidence="2 3">A20-9</strain>
    </source>
</reference>
<keyword evidence="3" id="KW-1185">Reference proteome</keyword>
<dbReference type="EMBL" id="CP060139">
    <property type="protein sequence ID" value="QNR25714.1"/>
    <property type="molecule type" value="Genomic_DNA"/>
</dbReference>
<dbReference type="Gene3D" id="2.60.40.4070">
    <property type="match status" value="1"/>
</dbReference>
<keyword evidence="1" id="KW-0732">Signal</keyword>
<dbReference type="Proteomes" id="UP000516305">
    <property type="component" value="Chromosome"/>
</dbReference>
<name>A0A7H0VJ16_9FLAO</name>
<gene>
    <name evidence="2" type="ORF">H4K34_07700</name>
</gene>
<organism evidence="2 3">
    <name type="scientific">Croceimicrobium hydrocarbonivorans</name>
    <dbReference type="NCBI Taxonomy" id="2761580"/>
    <lineage>
        <taxon>Bacteria</taxon>
        <taxon>Pseudomonadati</taxon>
        <taxon>Bacteroidota</taxon>
        <taxon>Flavobacteriia</taxon>
        <taxon>Flavobacteriales</taxon>
        <taxon>Owenweeksiaceae</taxon>
        <taxon>Croceimicrobium</taxon>
    </lineage>
</organism>
<dbReference type="Pfam" id="PF13585">
    <property type="entry name" value="CHU_C"/>
    <property type="match status" value="1"/>
</dbReference>